<feature type="transmembrane region" description="Helical" evidence="5">
    <location>
        <begin position="597"/>
        <end position="622"/>
    </location>
</feature>
<feature type="transmembrane region" description="Helical" evidence="5">
    <location>
        <begin position="798"/>
        <end position="816"/>
    </location>
</feature>
<evidence type="ECO:0000256" key="3">
    <source>
        <dbReference type="ARBA" id="ARBA00022989"/>
    </source>
</evidence>
<feature type="domain" description="O-antigen ligase-related" evidence="6">
    <location>
        <begin position="831"/>
        <end position="973"/>
    </location>
</feature>
<evidence type="ECO:0000256" key="4">
    <source>
        <dbReference type="ARBA" id="ARBA00023136"/>
    </source>
</evidence>
<evidence type="ECO:0000256" key="2">
    <source>
        <dbReference type="ARBA" id="ARBA00022692"/>
    </source>
</evidence>
<feature type="transmembrane region" description="Helical" evidence="5">
    <location>
        <begin position="629"/>
        <end position="646"/>
    </location>
</feature>
<feature type="transmembrane region" description="Helical" evidence="5">
    <location>
        <begin position="962"/>
        <end position="982"/>
    </location>
</feature>
<evidence type="ECO:0000256" key="5">
    <source>
        <dbReference type="SAM" id="Phobius"/>
    </source>
</evidence>
<dbReference type="Gene3D" id="3.20.20.80">
    <property type="entry name" value="Glycosidases"/>
    <property type="match status" value="1"/>
</dbReference>
<dbReference type="EMBL" id="UOEU01000532">
    <property type="protein sequence ID" value="VAW34353.1"/>
    <property type="molecule type" value="Genomic_DNA"/>
</dbReference>
<proteinExistence type="predicted"/>
<accession>A0A3B0V1S3</accession>
<evidence type="ECO:0000256" key="1">
    <source>
        <dbReference type="ARBA" id="ARBA00004141"/>
    </source>
</evidence>
<feature type="transmembrane region" description="Helical" evidence="5">
    <location>
        <begin position="514"/>
        <end position="535"/>
    </location>
</feature>
<keyword evidence="2 5" id="KW-0812">Transmembrane</keyword>
<keyword evidence="4 5" id="KW-0472">Membrane</keyword>
<dbReference type="GO" id="GO:0016020">
    <property type="term" value="C:membrane"/>
    <property type="evidence" value="ECO:0007669"/>
    <property type="project" value="UniProtKB-SubCell"/>
</dbReference>
<dbReference type="InterPro" id="IPR017853">
    <property type="entry name" value="GH"/>
</dbReference>
<dbReference type="GO" id="GO:0004553">
    <property type="term" value="F:hydrolase activity, hydrolyzing O-glycosyl compounds"/>
    <property type="evidence" value="ECO:0007669"/>
    <property type="project" value="TreeGrafter"/>
</dbReference>
<evidence type="ECO:0000313" key="7">
    <source>
        <dbReference type="EMBL" id="VAW34353.1"/>
    </source>
</evidence>
<dbReference type="PANTHER" id="PTHR12631:SF10">
    <property type="entry name" value="BETA-XYLOSIDASE-LIKE PROTEIN-RELATED"/>
    <property type="match status" value="1"/>
</dbReference>
<feature type="transmembrane region" description="Helical" evidence="5">
    <location>
        <begin position="699"/>
        <end position="718"/>
    </location>
</feature>
<sequence>MNIARRARLLTLFWLLLSLLALLAMGGLKLRQDFLTRGIPTGLPQPINFGGVQLGLNVALQQYDNDELAENLQQISDLGVHYVKQSFYFSESFDWDEADRLVTAVSQHNLTLVPLLDGNPDDDFAPVETAVFAQWASQFTQRYGNTVQFYIIWDEPNLTSHWGKQPVNPDAYGALLTAAAAAIRAADNDAVIVAAPLAPTVESGPTNLADHLFLQQLYETDAAPAFDIVAAKPYGFNSPPDDRTVSNEALNFSRAILLREVMLRNNDGGKAIWMGNWGWNSLPDSWNGDPSIWGEVTAAEQAAFTIAALERARLEWPWLGVAFLEKWQPAAPPDDPCWGFSIKGSETARPELAEGAVSLQTHLAAQNPAIAQPGFHLAQANDPAQVYEGNWKFSPEFGADIGQQPDDVLLGDKVTFTFYGTDLGLRVRRANFRARFYITIDDKPANALPRDENGAMLILTSATKTDDFIATEWVARDLPLGVHTAEIVASRGWDQWVLNGFSVGYQPPDPVGRWGIWLLLVMAVIFAMMTTRNYREANWRTWLQSQRRQFITLDKSWQMGLTAVTAMVVLLAGWFTWAEQAGSVYRRLGDGSQLALTAAAAAIFYVTPTFFIYAVALVVLFILLYWRPVWGLLLIAFCFPFYVPPLPKPILNYRFSPVEIFTLVTFAAFATSRLTAWLSHRKQSHRLLNTDHRLLPTDYGVLALTAVATLSLFFTNRLDVASNEWRVVILEPALFYWMFRVIRPKSSQLWLLLDAFILGGLVVALVGLWQVGFDRASLITAEGGLLRLKSIYGSPNNVALYLGRVIPLLAAMALLGSRKLHGRRWWLYTAVLIPTLLAFILTFSKGGLFLGLPAAFVIIFWQWQQVNGRRSWPWLLLFGVMGASGLLLIEKIPALAGRLSLSGETGVFRRSLWQASLNMVADHPLFGVGLDNFLYEYRGRYILEAAWRDPNLSHPHNWLLDFATRIGTLGLLAGLWLFGTLIQTLRKLRPTVTAVWLPVVVGLGAALADMLVHGLVDHAFFLVDLAFAFYLLLGTAVWLQEAQ</sequence>
<feature type="transmembrane region" description="Helical" evidence="5">
    <location>
        <begin position="658"/>
        <end position="678"/>
    </location>
</feature>
<dbReference type="InterPro" id="IPR051923">
    <property type="entry name" value="Glycosyl_Hydrolase_39"/>
</dbReference>
<feature type="transmembrane region" description="Helical" evidence="5">
    <location>
        <begin position="1019"/>
        <end position="1039"/>
    </location>
</feature>
<evidence type="ECO:0000259" key="6">
    <source>
        <dbReference type="Pfam" id="PF04932"/>
    </source>
</evidence>
<dbReference type="Gene3D" id="2.60.120.260">
    <property type="entry name" value="Galactose-binding domain-like"/>
    <property type="match status" value="1"/>
</dbReference>
<feature type="transmembrane region" description="Helical" evidence="5">
    <location>
        <begin position="556"/>
        <end position="577"/>
    </location>
</feature>
<feature type="transmembrane region" description="Helical" evidence="5">
    <location>
        <begin position="847"/>
        <end position="864"/>
    </location>
</feature>
<name>A0A3B0V1S3_9ZZZZ</name>
<reference evidence="7" key="1">
    <citation type="submission" date="2018-06" db="EMBL/GenBank/DDBJ databases">
        <authorList>
            <person name="Zhirakovskaya E."/>
        </authorList>
    </citation>
    <scope>NUCLEOTIDE SEQUENCE</scope>
</reference>
<feature type="transmembrane region" description="Helical" evidence="5">
    <location>
        <begin position="871"/>
        <end position="889"/>
    </location>
</feature>
<dbReference type="PANTHER" id="PTHR12631">
    <property type="entry name" value="ALPHA-L-IDURONIDASE"/>
    <property type="match status" value="1"/>
</dbReference>
<dbReference type="SUPFAM" id="SSF51445">
    <property type="entry name" value="(Trans)glycosidases"/>
    <property type="match status" value="1"/>
</dbReference>
<dbReference type="InterPro" id="IPR007016">
    <property type="entry name" value="O-antigen_ligase-rel_domated"/>
</dbReference>
<feature type="transmembrane region" description="Helical" evidence="5">
    <location>
        <begin position="825"/>
        <end position="841"/>
    </location>
</feature>
<feature type="transmembrane region" description="Helical" evidence="5">
    <location>
        <begin position="994"/>
        <end position="1013"/>
    </location>
</feature>
<dbReference type="AlphaFoldDB" id="A0A3B0V1S3"/>
<keyword evidence="3 5" id="KW-1133">Transmembrane helix</keyword>
<feature type="transmembrane region" description="Helical" evidence="5">
    <location>
        <begin position="724"/>
        <end position="742"/>
    </location>
</feature>
<dbReference type="Pfam" id="PF04932">
    <property type="entry name" value="Wzy_C"/>
    <property type="match status" value="1"/>
</dbReference>
<gene>
    <name evidence="7" type="ORF">MNBD_CHLOROFLEXI01-4721</name>
</gene>
<comment type="subcellular location">
    <subcellularLocation>
        <location evidence="1">Membrane</location>
        <topology evidence="1">Multi-pass membrane protein</topology>
    </subcellularLocation>
</comment>
<protein>
    <recommendedName>
        <fullName evidence="6">O-antigen ligase-related domain-containing protein</fullName>
    </recommendedName>
</protein>
<feature type="transmembrane region" description="Helical" evidence="5">
    <location>
        <begin position="749"/>
        <end position="769"/>
    </location>
</feature>
<organism evidence="7">
    <name type="scientific">hydrothermal vent metagenome</name>
    <dbReference type="NCBI Taxonomy" id="652676"/>
    <lineage>
        <taxon>unclassified sequences</taxon>
        <taxon>metagenomes</taxon>
        <taxon>ecological metagenomes</taxon>
    </lineage>
</organism>